<protein>
    <submittedName>
        <fullName evidence="8">Nop14-like protein</fullName>
    </submittedName>
</protein>
<keyword evidence="3" id="KW-0690">Ribosome biogenesis</keyword>
<keyword evidence="4" id="KW-0698">rRNA processing</keyword>
<dbReference type="PANTHER" id="PTHR23183">
    <property type="entry name" value="NOP14"/>
    <property type="match status" value="1"/>
</dbReference>
<evidence type="ECO:0000256" key="7">
    <source>
        <dbReference type="SAM" id="MobiDB-lite"/>
    </source>
</evidence>
<evidence type="ECO:0000256" key="5">
    <source>
        <dbReference type="ARBA" id="ARBA00023242"/>
    </source>
</evidence>
<feature type="region of interest" description="Disordered" evidence="7">
    <location>
        <begin position="1"/>
        <end position="42"/>
    </location>
</feature>
<feature type="compositionally biased region" description="Basic and acidic residues" evidence="7">
    <location>
        <begin position="215"/>
        <end position="245"/>
    </location>
</feature>
<feature type="compositionally biased region" description="Basic and acidic residues" evidence="7">
    <location>
        <begin position="65"/>
        <end position="81"/>
    </location>
</feature>
<evidence type="ECO:0000256" key="1">
    <source>
        <dbReference type="ARBA" id="ARBA00004604"/>
    </source>
</evidence>
<comment type="function">
    <text evidence="6">Involved in nucleolar processing of pre-18S ribosomal RNA. Has a role in the nuclear export of 40S pre-ribosomal subunit to the cytoplasm.</text>
</comment>
<comment type="subcellular location">
    <subcellularLocation>
        <location evidence="1">Nucleus</location>
        <location evidence="1">Nucleolus</location>
    </subcellularLocation>
</comment>
<reference evidence="8" key="1">
    <citation type="journal article" date="2020" name="Stud. Mycol.">
        <title>101 Dothideomycetes genomes: a test case for predicting lifestyles and emergence of pathogens.</title>
        <authorList>
            <person name="Haridas S."/>
            <person name="Albert R."/>
            <person name="Binder M."/>
            <person name="Bloem J."/>
            <person name="Labutti K."/>
            <person name="Salamov A."/>
            <person name="Andreopoulos B."/>
            <person name="Baker S."/>
            <person name="Barry K."/>
            <person name="Bills G."/>
            <person name="Bluhm B."/>
            <person name="Cannon C."/>
            <person name="Castanera R."/>
            <person name="Culley D."/>
            <person name="Daum C."/>
            <person name="Ezra D."/>
            <person name="Gonzalez J."/>
            <person name="Henrissat B."/>
            <person name="Kuo A."/>
            <person name="Liang C."/>
            <person name="Lipzen A."/>
            <person name="Lutzoni F."/>
            <person name="Magnuson J."/>
            <person name="Mondo S."/>
            <person name="Nolan M."/>
            <person name="Ohm R."/>
            <person name="Pangilinan J."/>
            <person name="Park H.-J."/>
            <person name="Ramirez L."/>
            <person name="Alfaro M."/>
            <person name="Sun H."/>
            <person name="Tritt A."/>
            <person name="Yoshinaga Y."/>
            <person name="Zwiers L.-H."/>
            <person name="Turgeon B."/>
            <person name="Goodwin S."/>
            <person name="Spatafora J."/>
            <person name="Crous P."/>
            <person name="Grigoriev I."/>
        </authorList>
    </citation>
    <scope>NUCLEOTIDE SEQUENCE</scope>
    <source>
        <strain evidence="8">CBS 121410</strain>
    </source>
</reference>
<feature type="region of interest" description="Disordered" evidence="7">
    <location>
        <begin position="64"/>
        <end position="94"/>
    </location>
</feature>
<keyword evidence="5" id="KW-0539">Nucleus</keyword>
<sequence>MPPSQLKRLKASLREQGITGQQKSKKEKKKNHGADANKRAQRNAALEGIRQSFNPFEIKAPARPAKFDVTTRPENRKKTLVERPGVSRSLGEETRRKTLLPELNARNKVGGIIDRRIGENDPNMTPQEKMLERFTREKSRKKGSMFDLEEPDDEDFVLTHGGQTLDLDVEDAPRDDYDAASVSGISDDDTGDRPPKRRRELEDGEEAEQNEEEGQPERKKSKAEVMKEVMAKSKLYKHERQKGKEEDEELREELDQGLGDMLALLRGHKRPPPPAPAANAPVTANGSMNPEREALINAGKSQAEIEYDKRLWQMKLDKRAAPTTRTKTEEEKAEEEAKRLKELEEKRMRRMRGEEDSSDEEDSKDQTAQVPDGDEDIEYDDAREFGLTEALKPGQRPPGVDDEDDFVIDDDLVASGSEPGEEAFSDSDMESSDEEDDQSAEEDEEDEFVRDYLSKDQKERQGMLDDQADKAGPASKLAFTYPCPRSHEELLEVLKGVPITETVTVVQRIRALYHPQLSAENKEKLADFSTALVDHTSYLAMQDPPAPLSIIENLIRHLHSLSRTYATVIATAFRVHMEKMHENGEITPGDLVILTAIGSIYPTSDHFHQVVTPATTIMARWLGMTTPKTPRQLATGAYLVALCLKYQTLSKRYIPELIRFTSLALKTPSIEESQLAPHIRNTLTMIDLWSTLPAFPEAITPTLLPAISSLPKALRTKPLQHIKIHIRQALLSRRPLALHSWRPLPIRTAIPRFEEGFNPDKHYDPDLERREGAKLRAEYKRERKGALRELRKDASFVAREKLREKKEADKAYEAKYKRLVAEIQGEEGREKNAYERERKARKSRK</sequence>
<feature type="compositionally biased region" description="Acidic residues" evidence="7">
    <location>
        <begin position="419"/>
        <end position="448"/>
    </location>
</feature>
<gene>
    <name evidence="8" type="ORF">K490DRAFT_56321</name>
</gene>
<evidence type="ECO:0000256" key="4">
    <source>
        <dbReference type="ARBA" id="ARBA00022552"/>
    </source>
</evidence>
<dbReference type="Pfam" id="PF04147">
    <property type="entry name" value="Nop14"/>
    <property type="match status" value="2"/>
</dbReference>
<evidence type="ECO:0000256" key="6">
    <source>
        <dbReference type="ARBA" id="ARBA00024695"/>
    </source>
</evidence>
<evidence type="ECO:0000313" key="8">
    <source>
        <dbReference type="EMBL" id="KAF2088317.1"/>
    </source>
</evidence>
<evidence type="ECO:0000313" key="9">
    <source>
        <dbReference type="Proteomes" id="UP000799776"/>
    </source>
</evidence>
<dbReference type="Proteomes" id="UP000799776">
    <property type="component" value="Unassembled WGS sequence"/>
</dbReference>
<dbReference type="GO" id="GO:0030692">
    <property type="term" value="C:Noc4p-Nop14p complex"/>
    <property type="evidence" value="ECO:0007669"/>
    <property type="project" value="TreeGrafter"/>
</dbReference>
<feature type="region of interest" description="Disordered" evidence="7">
    <location>
        <begin position="114"/>
        <end position="448"/>
    </location>
</feature>
<name>A0A9P4HXP3_9PEZI</name>
<proteinExistence type="inferred from homology"/>
<dbReference type="OrthoDB" id="441771at2759"/>
<comment type="similarity">
    <text evidence="2">Belongs to the NOP14 family.</text>
</comment>
<comment type="caution">
    <text evidence="8">The sequence shown here is derived from an EMBL/GenBank/DDBJ whole genome shotgun (WGS) entry which is preliminary data.</text>
</comment>
<feature type="compositionally biased region" description="Acidic residues" evidence="7">
    <location>
        <begin position="400"/>
        <end position="412"/>
    </location>
</feature>
<dbReference type="EMBL" id="ML978717">
    <property type="protein sequence ID" value="KAF2088317.1"/>
    <property type="molecule type" value="Genomic_DNA"/>
</dbReference>
<dbReference type="PANTHER" id="PTHR23183:SF0">
    <property type="entry name" value="NUCLEOLAR PROTEIN 14"/>
    <property type="match status" value="1"/>
</dbReference>
<dbReference type="InterPro" id="IPR007276">
    <property type="entry name" value="Nop14"/>
</dbReference>
<feature type="compositionally biased region" description="Acidic residues" evidence="7">
    <location>
        <begin position="147"/>
        <end position="156"/>
    </location>
</feature>
<dbReference type="GO" id="GO:0030490">
    <property type="term" value="P:maturation of SSU-rRNA"/>
    <property type="evidence" value="ECO:0007669"/>
    <property type="project" value="TreeGrafter"/>
</dbReference>
<feature type="compositionally biased region" description="Acidic residues" evidence="7">
    <location>
        <begin position="202"/>
        <end position="214"/>
    </location>
</feature>
<organism evidence="8 9">
    <name type="scientific">Saccharata proteae CBS 121410</name>
    <dbReference type="NCBI Taxonomy" id="1314787"/>
    <lineage>
        <taxon>Eukaryota</taxon>
        <taxon>Fungi</taxon>
        <taxon>Dikarya</taxon>
        <taxon>Ascomycota</taxon>
        <taxon>Pezizomycotina</taxon>
        <taxon>Dothideomycetes</taxon>
        <taxon>Dothideomycetes incertae sedis</taxon>
        <taxon>Botryosphaeriales</taxon>
        <taxon>Saccharataceae</taxon>
        <taxon>Saccharata</taxon>
    </lineage>
</organism>
<feature type="compositionally biased region" description="Basic and acidic residues" evidence="7">
    <location>
        <begin position="306"/>
        <end position="355"/>
    </location>
</feature>
<dbReference type="AlphaFoldDB" id="A0A9P4HXP3"/>
<evidence type="ECO:0000256" key="3">
    <source>
        <dbReference type="ARBA" id="ARBA00022517"/>
    </source>
</evidence>
<dbReference type="GO" id="GO:0032040">
    <property type="term" value="C:small-subunit processome"/>
    <property type="evidence" value="ECO:0007669"/>
    <property type="project" value="InterPro"/>
</dbReference>
<keyword evidence="9" id="KW-1185">Reference proteome</keyword>
<evidence type="ECO:0000256" key="2">
    <source>
        <dbReference type="ARBA" id="ARBA00007466"/>
    </source>
</evidence>
<accession>A0A9P4HXP3</accession>